<dbReference type="EMBL" id="CP025084">
    <property type="protein sequence ID" value="AUH04521.1"/>
    <property type="molecule type" value="Genomic_DNA"/>
</dbReference>
<protein>
    <submittedName>
        <fullName evidence="2">Uncharacterized protein</fullName>
    </submittedName>
</protein>
<dbReference type="EMBL" id="CP025085">
    <property type="protein sequence ID" value="AUH00201.1"/>
    <property type="molecule type" value="Genomic_DNA"/>
</dbReference>
<dbReference type="Proteomes" id="UP000233778">
    <property type="component" value="Chromosome"/>
</dbReference>
<dbReference type="KEGG" id="sera:Ser39006_010545"/>
<evidence type="ECO:0000313" key="3">
    <source>
        <dbReference type="Proteomes" id="UP000017700"/>
    </source>
</evidence>
<reference evidence="1 4" key="3">
    <citation type="submission" date="2017-11" db="EMBL/GenBank/DDBJ databases">
        <title>Complete genome sequence of Serratia sp. ATCC 39006 LacA.</title>
        <authorList>
            <person name="Hampton H.G."/>
            <person name="Jackson S.A."/>
            <person name="Jauregui R."/>
            <person name="Poulter G.T.M."/>
            <person name="Salmond G.P.C."/>
            <person name="Fineran P.C."/>
        </authorList>
    </citation>
    <scope>NUCLEOTIDE SEQUENCE [LARGE SCALE GENOMIC DNA]</scope>
    <source>
        <strain evidence="1 4">ATCC 39006</strain>
    </source>
</reference>
<name>A0A2I5TIY7_SERS3</name>
<proteinExistence type="predicted"/>
<evidence type="ECO:0000313" key="2">
    <source>
        <dbReference type="EMBL" id="AUH04521.1"/>
    </source>
</evidence>
<reference evidence="2" key="2">
    <citation type="submission" date="2013-09" db="EMBL/GenBank/DDBJ databases">
        <authorList>
            <person name="Wang G."/>
            <person name="Yang Y."/>
            <person name="Su Y."/>
        </authorList>
    </citation>
    <scope>NUCLEOTIDE SEQUENCE</scope>
    <source>
        <strain evidence="2">ATCC 39006</strain>
    </source>
</reference>
<evidence type="ECO:0000313" key="1">
    <source>
        <dbReference type="EMBL" id="AUH00201.1"/>
    </source>
</evidence>
<reference evidence="2 3" key="1">
    <citation type="journal article" date="2013" name="Genome Announc.">
        <title>Draft genome sequence of Serratia sp. strain ATCC 39006, a model bacterium for analysis of the biosynthesis and regulation of prodigiosin, a carbapenem, and gas vesicles.</title>
        <authorList>
            <person name="Fineran P.C."/>
            <person name="Iglesias Cans M.C."/>
            <person name="Ramsay J.P."/>
            <person name="Wilf N.M."/>
            <person name="Cossyleon D."/>
            <person name="McNeil M.B."/>
            <person name="Williamson N.R."/>
            <person name="Monson R.E."/>
            <person name="Becher S.A."/>
            <person name="Stanton J.A."/>
            <person name="Brugger K."/>
            <person name="Brown S.D."/>
            <person name="Salmond G.P."/>
        </authorList>
    </citation>
    <scope>NUCLEOTIDE SEQUENCE [LARGE SCALE GENOMIC DNA]</scope>
    <source>
        <strain evidence="2">ATCC 39006</strain>
        <strain evidence="3">ATCC 39006 / SC 11482</strain>
    </source>
</reference>
<dbReference type="AlphaFoldDB" id="A0A2I5TIY7"/>
<dbReference type="KEGG" id="serq:CWC46_10540"/>
<sequence length="112" mass="11755">MVLVHLIILALPPLPPLLPVTPVKPMMPSVPLVASVPQLLPSSDPALPDAATEGFTEPCDGGCVVLFAPSLPILLTPAMGYSPQLLIWVIVTRVLFKNHALDGPGSIHLIAD</sequence>
<reference evidence="2" key="4">
    <citation type="submission" date="2017-11" db="EMBL/GenBank/DDBJ databases">
        <title>Complete genome sequence of Serratia sp. ATCC 39006.</title>
        <authorList>
            <person name="Hampton H.G."/>
            <person name="Jackson S.A."/>
            <person name="Jauregui R."/>
            <person name="Poulter G.T.M."/>
            <person name="Salmond G.P.C."/>
            <person name="Fineran P.C."/>
        </authorList>
    </citation>
    <scope>NUCLEOTIDE SEQUENCE</scope>
    <source>
        <strain evidence="2">ATCC 39006</strain>
    </source>
</reference>
<dbReference type="Proteomes" id="UP000017700">
    <property type="component" value="Chromosome"/>
</dbReference>
<keyword evidence="3" id="KW-1185">Reference proteome</keyword>
<evidence type="ECO:0000313" key="4">
    <source>
        <dbReference type="Proteomes" id="UP000233778"/>
    </source>
</evidence>
<accession>A0A2I5TIY7</accession>
<organism evidence="2 3">
    <name type="scientific">Serratia sp. (strain ATCC 39006)</name>
    <name type="common">Prodigiosinella confusarubida</name>
    <dbReference type="NCBI Taxonomy" id="104623"/>
    <lineage>
        <taxon>Bacteria</taxon>
        <taxon>Pseudomonadati</taxon>
        <taxon>Pseudomonadota</taxon>
        <taxon>Gammaproteobacteria</taxon>
        <taxon>Enterobacterales</taxon>
        <taxon>Pectobacteriaceae</taxon>
        <taxon>Prodigiosinella</taxon>
    </lineage>
</organism>
<gene>
    <name evidence="1" type="ORF">CWC46_10540</name>
    <name evidence="2" type="ORF">Ser39006_010545</name>
</gene>